<organism evidence="6">
    <name type="scientific">Oceaniferula spumae</name>
    <dbReference type="NCBI Taxonomy" id="2979115"/>
    <lineage>
        <taxon>Bacteria</taxon>
        <taxon>Pseudomonadati</taxon>
        <taxon>Verrucomicrobiota</taxon>
        <taxon>Verrucomicrobiia</taxon>
        <taxon>Verrucomicrobiales</taxon>
        <taxon>Verrucomicrobiaceae</taxon>
        <taxon>Oceaniferula</taxon>
    </lineage>
</organism>
<dbReference type="Gene3D" id="2.60.120.260">
    <property type="entry name" value="Galactose-binding domain-like"/>
    <property type="match status" value="1"/>
</dbReference>
<reference evidence="6" key="1">
    <citation type="submission" date="2024-07" db="EMBL/GenBank/DDBJ databases">
        <title>Complete genome sequence of Verrucomicrobiaceae bacterium NT6N.</title>
        <authorList>
            <person name="Huang C."/>
            <person name="Takami H."/>
            <person name="Hamasaki K."/>
        </authorList>
    </citation>
    <scope>NUCLEOTIDE SEQUENCE</scope>
    <source>
        <strain evidence="6">NT6N</strain>
    </source>
</reference>
<evidence type="ECO:0000256" key="4">
    <source>
        <dbReference type="SAM" id="SignalP"/>
    </source>
</evidence>
<evidence type="ECO:0000259" key="5">
    <source>
        <dbReference type="Pfam" id="PF00884"/>
    </source>
</evidence>
<name>A0AAT9FHV9_9BACT</name>
<dbReference type="EMBL" id="AP026866">
    <property type="protein sequence ID" value="BDS05545.1"/>
    <property type="molecule type" value="Genomic_DNA"/>
</dbReference>
<dbReference type="SUPFAM" id="SSF53649">
    <property type="entry name" value="Alkaline phosphatase-like"/>
    <property type="match status" value="1"/>
</dbReference>
<gene>
    <name evidence="6" type="ORF">NT6N_05850</name>
</gene>
<dbReference type="PANTHER" id="PTHR42693">
    <property type="entry name" value="ARYLSULFATASE FAMILY MEMBER"/>
    <property type="match status" value="1"/>
</dbReference>
<proteinExistence type="inferred from homology"/>
<dbReference type="Gene3D" id="3.40.720.10">
    <property type="entry name" value="Alkaline Phosphatase, subunit A"/>
    <property type="match status" value="2"/>
</dbReference>
<keyword evidence="4" id="KW-0732">Signal</keyword>
<feature type="region of interest" description="Disordered" evidence="3">
    <location>
        <begin position="665"/>
        <end position="688"/>
    </location>
</feature>
<comment type="similarity">
    <text evidence="1">Belongs to the sulfatase family.</text>
</comment>
<feature type="domain" description="Sulfatase N-terminal" evidence="5">
    <location>
        <begin position="27"/>
        <end position="392"/>
    </location>
</feature>
<dbReference type="PANTHER" id="PTHR42693:SF53">
    <property type="entry name" value="ENDO-4-O-SULFATASE"/>
    <property type="match status" value="1"/>
</dbReference>
<evidence type="ECO:0000256" key="3">
    <source>
        <dbReference type="SAM" id="MobiDB-lite"/>
    </source>
</evidence>
<accession>A0AAT9FHV9</accession>
<dbReference type="Pfam" id="PF00884">
    <property type="entry name" value="Sulfatase"/>
    <property type="match status" value="1"/>
</dbReference>
<sequence>MIRAFTLVLFIVCSSALSLSAKPAPRPNILYIYADDLGWGYIGANGQSKVKTPSLDSLAASGVNFTRGYGCTVCSPARSSQQTGFHQGHTWTDRNDPDASKAIRADDKTIGDVLSAAGYRTAYFGKWGYGASQDQNNPTINNTQTLPINHGYDVVMAELHHVRAHTFFQPTLWRSNTADSTPTTALVPNAIPNNTSLPEYPAYQSDPAYPSPAYCDDTYAMNALEFVRTEAQDTSKPFFCLLAFQIPHTPLGEITDLPKWFDEYSSVDTSGWTGNSKQFAAMVTRMDAHIGNILAALEDPNSDGDKSDSVLDNTLIVFASDNGGQSSGGAGDALNEFNGNGVLRGAKGSIYEGAIRVPMLMKWQGKLASNTVSSQIVDVTDMLPTFCELAGVPAPAGLDGVSLAPTLTGEGHQRTREFVIHEAGGNSSIIRGQYKLVSTSSSRALYDLDADPSESSNIAGADAALADELESLLIGERTKEADNFANTYHHWTGANGANTSDANNWSDYEYSNAGSTFLSDNGAPRVSWTATMKNTTSTDATATADASFETLSLHILGDTHQQTLDLSSHTLTGRNEIRISDHGRILLDNGTLDTLRWVDLEAGGTLTGAGNVTGTLYHAGQLNLTQSASISTPGMGPELIKNGGFENGNGTGDYSYTALDDWFTDGPSPDNDGAKKSSPKSGSYRGLVQGNATPSNLVQNTGALIALGDSFTFSFWHQGFSNWATGEQIEARVYYLSGTTPVDIFTNTVALTSGVWNQSSFTIPAINDTNAVGKEIHVSFTPTNGATGFASLDDVSLTKVTEPTTLPGTRKLSIAKSYHAYESASTDLSLGGNTTAGTDYSQLLVSGSATVDGSLTLTLDDGYAPSVGDTFTILTAGTVQGRFKHADDIITVGNHHFKILYNPQSIVLKAIAVTTKGTPHSWLDGHELDNDYEVNDLDDIDNDGMPTWQEFIAGTDPTASNSIVRVEVSLNPDTGKYELSWELKPDRLYYVESSNTLTSFSPLAGPITGDTLAHVFTIPDTGEPSRFYRVRVARR</sequence>
<dbReference type="InterPro" id="IPR017850">
    <property type="entry name" value="Alkaline_phosphatase_core_sf"/>
</dbReference>
<protein>
    <recommendedName>
        <fullName evidence="5">Sulfatase N-terminal domain-containing protein</fullName>
    </recommendedName>
</protein>
<dbReference type="KEGG" id="osu:NT6N_05850"/>
<feature type="chain" id="PRO_5043725675" description="Sulfatase N-terminal domain-containing protein" evidence="4">
    <location>
        <begin position="22"/>
        <end position="1035"/>
    </location>
</feature>
<evidence type="ECO:0000256" key="1">
    <source>
        <dbReference type="ARBA" id="ARBA00008779"/>
    </source>
</evidence>
<keyword evidence="2" id="KW-0378">Hydrolase</keyword>
<dbReference type="AlphaFoldDB" id="A0AAT9FHV9"/>
<dbReference type="InterPro" id="IPR050738">
    <property type="entry name" value="Sulfatase"/>
</dbReference>
<evidence type="ECO:0000256" key="2">
    <source>
        <dbReference type="ARBA" id="ARBA00022801"/>
    </source>
</evidence>
<feature type="signal peptide" evidence="4">
    <location>
        <begin position="1"/>
        <end position="21"/>
    </location>
</feature>
<evidence type="ECO:0000313" key="6">
    <source>
        <dbReference type="EMBL" id="BDS05545.1"/>
    </source>
</evidence>
<dbReference type="InterPro" id="IPR000917">
    <property type="entry name" value="Sulfatase_N"/>
</dbReference>
<dbReference type="GO" id="GO:0004065">
    <property type="term" value="F:arylsulfatase activity"/>
    <property type="evidence" value="ECO:0007669"/>
    <property type="project" value="TreeGrafter"/>
</dbReference>